<dbReference type="Pfam" id="PF00078">
    <property type="entry name" value="RVT_1"/>
    <property type="match status" value="1"/>
</dbReference>
<evidence type="ECO:0000259" key="1">
    <source>
        <dbReference type="PROSITE" id="PS50878"/>
    </source>
</evidence>
<evidence type="ECO:0000313" key="2">
    <source>
        <dbReference type="EMBL" id="JAG31765.1"/>
    </source>
</evidence>
<dbReference type="InterPro" id="IPR043502">
    <property type="entry name" value="DNA/RNA_pol_sf"/>
</dbReference>
<organism evidence="2">
    <name type="scientific">Lygus hesperus</name>
    <name type="common">Western plant bug</name>
    <dbReference type="NCBI Taxonomy" id="30085"/>
    <lineage>
        <taxon>Eukaryota</taxon>
        <taxon>Metazoa</taxon>
        <taxon>Ecdysozoa</taxon>
        <taxon>Arthropoda</taxon>
        <taxon>Hexapoda</taxon>
        <taxon>Insecta</taxon>
        <taxon>Pterygota</taxon>
        <taxon>Neoptera</taxon>
        <taxon>Paraneoptera</taxon>
        <taxon>Hemiptera</taxon>
        <taxon>Heteroptera</taxon>
        <taxon>Panheteroptera</taxon>
        <taxon>Cimicomorpha</taxon>
        <taxon>Miridae</taxon>
        <taxon>Mirini</taxon>
        <taxon>Lygus</taxon>
    </lineage>
</organism>
<feature type="domain" description="Reverse transcriptase" evidence="1">
    <location>
        <begin position="1"/>
        <end position="133"/>
    </location>
</feature>
<dbReference type="PANTHER" id="PTHR47027">
    <property type="entry name" value="REVERSE TRANSCRIPTASE DOMAIN-CONTAINING PROTEIN"/>
    <property type="match status" value="1"/>
</dbReference>
<gene>
    <name evidence="2" type="ORF">CM83_100535</name>
</gene>
<dbReference type="EMBL" id="GBHO01011839">
    <property type="protein sequence ID" value="JAG31765.1"/>
    <property type="molecule type" value="Transcribed_RNA"/>
</dbReference>
<dbReference type="SUPFAM" id="SSF56672">
    <property type="entry name" value="DNA/RNA polymerases"/>
    <property type="match status" value="1"/>
</dbReference>
<accession>A0A0A9YQH8</accession>
<dbReference type="GO" id="GO:0071897">
    <property type="term" value="P:DNA biosynthetic process"/>
    <property type="evidence" value="ECO:0007669"/>
    <property type="project" value="UniProtKB-ARBA"/>
</dbReference>
<dbReference type="AlphaFoldDB" id="A0A0A9YQH8"/>
<dbReference type="PROSITE" id="PS50878">
    <property type="entry name" value="RT_POL"/>
    <property type="match status" value="1"/>
</dbReference>
<feature type="non-terminal residue" evidence="2">
    <location>
        <position position="1"/>
    </location>
</feature>
<feature type="non-terminal residue" evidence="2">
    <location>
        <position position="133"/>
    </location>
</feature>
<dbReference type="PANTHER" id="PTHR47027:SF20">
    <property type="entry name" value="REVERSE TRANSCRIPTASE-LIKE PROTEIN WITH RNA-DIRECTED DNA POLYMERASE DOMAIN"/>
    <property type="match status" value="1"/>
</dbReference>
<reference evidence="2" key="1">
    <citation type="journal article" date="2014" name="PLoS ONE">
        <title>Transcriptome-Based Identification of ABC Transporters in the Western Tarnished Plant Bug Lygus hesperus.</title>
        <authorList>
            <person name="Hull J.J."/>
            <person name="Chaney K."/>
            <person name="Geib S.M."/>
            <person name="Fabrick J.A."/>
            <person name="Brent C.S."/>
            <person name="Walsh D."/>
            <person name="Lavine L.C."/>
        </authorList>
    </citation>
    <scope>NUCLEOTIDE SEQUENCE</scope>
</reference>
<name>A0A0A9YQH8_LYGHE</name>
<sequence>DFRQAYDSIRRSRLYQAMDELGIPRKLIRLVRMTLTGTKCRVKVGNGLSKEIEVDQGLRQGDALSTILFNLALEKVMREVDRANPGGTLCDRMCQYLAYADDIDMMTRNLGELEDGLQRLEPSAGEMGLSINR</sequence>
<protein>
    <recommendedName>
        <fullName evidence="1">Reverse transcriptase domain-containing protein</fullName>
    </recommendedName>
</protein>
<proteinExistence type="predicted"/>
<reference evidence="2" key="2">
    <citation type="submission" date="2014-07" db="EMBL/GenBank/DDBJ databases">
        <authorList>
            <person name="Hull J."/>
        </authorList>
    </citation>
    <scope>NUCLEOTIDE SEQUENCE</scope>
</reference>
<dbReference type="InterPro" id="IPR000477">
    <property type="entry name" value="RT_dom"/>
</dbReference>